<protein>
    <submittedName>
        <fullName evidence="6">LysR family transcriptional regulator</fullName>
    </submittedName>
</protein>
<dbReference type="CDD" id="cd08414">
    <property type="entry name" value="PBP2_LTTR_aromatics_like"/>
    <property type="match status" value="1"/>
</dbReference>
<dbReference type="PROSITE" id="PS50931">
    <property type="entry name" value="HTH_LYSR"/>
    <property type="match status" value="1"/>
</dbReference>
<dbReference type="PANTHER" id="PTHR30346:SF29">
    <property type="entry name" value="LYSR SUBSTRATE-BINDING"/>
    <property type="match status" value="1"/>
</dbReference>
<feature type="domain" description="HTH lysR-type" evidence="5">
    <location>
        <begin position="4"/>
        <end position="61"/>
    </location>
</feature>
<dbReference type="Proteomes" id="UP001501414">
    <property type="component" value="Unassembled WGS sequence"/>
</dbReference>
<dbReference type="Pfam" id="PF00126">
    <property type="entry name" value="HTH_1"/>
    <property type="match status" value="1"/>
</dbReference>
<reference evidence="7" key="1">
    <citation type="journal article" date="2019" name="Int. J. Syst. Evol. Microbiol.">
        <title>The Global Catalogue of Microorganisms (GCM) 10K type strain sequencing project: providing services to taxonomists for standard genome sequencing and annotation.</title>
        <authorList>
            <consortium name="The Broad Institute Genomics Platform"/>
            <consortium name="The Broad Institute Genome Sequencing Center for Infectious Disease"/>
            <person name="Wu L."/>
            <person name="Ma J."/>
        </authorList>
    </citation>
    <scope>NUCLEOTIDE SEQUENCE [LARGE SCALE GENOMIC DNA]</scope>
    <source>
        <strain evidence="7">JCM 11896</strain>
    </source>
</reference>
<evidence type="ECO:0000256" key="4">
    <source>
        <dbReference type="ARBA" id="ARBA00023163"/>
    </source>
</evidence>
<keyword evidence="3" id="KW-0238">DNA-binding</keyword>
<dbReference type="EMBL" id="BAAAJK010000003">
    <property type="protein sequence ID" value="GAA1381197.1"/>
    <property type="molecule type" value="Genomic_DNA"/>
</dbReference>
<evidence type="ECO:0000313" key="7">
    <source>
        <dbReference type="Proteomes" id="UP001501414"/>
    </source>
</evidence>
<organism evidence="6 7">
    <name type="scientific">Pseudonocardia kongjuensis</name>
    <dbReference type="NCBI Taxonomy" id="102227"/>
    <lineage>
        <taxon>Bacteria</taxon>
        <taxon>Bacillati</taxon>
        <taxon>Actinomycetota</taxon>
        <taxon>Actinomycetes</taxon>
        <taxon>Pseudonocardiales</taxon>
        <taxon>Pseudonocardiaceae</taxon>
        <taxon>Pseudonocardia</taxon>
    </lineage>
</organism>
<evidence type="ECO:0000256" key="2">
    <source>
        <dbReference type="ARBA" id="ARBA00023015"/>
    </source>
</evidence>
<evidence type="ECO:0000259" key="5">
    <source>
        <dbReference type="PROSITE" id="PS50931"/>
    </source>
</evidence>
<keyword evidence="4" id="KW-0804">Transcription</keyword>
<dbReference type="SUPFAM" id="SSF46785">
    <property type="entry name" value="Winged helix' DNA-binding domain"/>
    <property type="match status" value="1"/>
</dbReference>
<dbReference type="InterPro" id="IPR005119">
    <property type="entry name" value="LysR_subst-bd"/>
</dbReference>
<dbReference type="InterPro" id="IPR036388">
    <property type="entry name" value="WH-like_DNA-bd_sf"/>
</dbReference>
<accession>A0ABP4I560</accession>
<proteinExistence type="inferred from homology"/>
<evidence type="ECO:0000313" key="6">
    <source>
        <dbReference type="EMBL" id="GAA1381197.1"/>
    </source>
</evidence>
<dbReference type="PANTHER" id="PTHR30346">
    <property type="entry name" value="TRANSCRIPTIONAL DUAL REGULATOR HCAR-RELATED"/>
    <property type="match status" value="1"/>
</dbReference>
<dbReference type="Gene3D" id="1.10.10.10">
    <property type="entry name" value="Winged helix-like DNA-binding domain superfamily/Winged helix DNA-binding domain"/>
    <property type="match status" value="1"/>
</dbReference>
<dbReference type="Pfam" id="PF03466">
    <property type="entry name" value="LysR_substrate"/>
    <property type="match status" value="1"/>
</dbReference>
<dbReference type="InterPro" id="IPR000847">
    <property type="entry name" value="LysR_HTH_N"/>
</dbReference>
<dbReference type="SUPFAM" id="SSF53850">
    <property type="entry name" value="Periplasmic binding protein-like II"/>
    <property type="match status" value="1"/>
</dbReference>
<name>A0ABP4I560_9PSEU</name>
<dbReference type="RefSeq" id="WP_344018114.1">
    <property type="nucleotide sequence ID" value="NZ_BAAAJK010000003.1"/>
</dbReference>
<keyword evidence="2" id="KW-0805">Transcription regulation</keyword>
<keyword evidence="7" id="KW-1185">Reference proteome</keyword>
<dbReference type="InterPro" id="IPR036390">
    <property type="entry name" value="WH_DNA-bd_sf"/>
</dbReference>
<gene>
    <name evidence="6" type="ORF">GCM10009613_06750</name>
</gene>
<evidence type="ECO:0000256" key="1">
    <source>
        <dbReference type="ARBA" id="ARBA00009437"/>
    </source>
</evidence>
<sequence>MAELTLVGLRVLREVARQGSFSGAATALGYTQSAVSRQVASTEAAAGGALFERLPRGVRPTAAGEVLVRRADRVLGELDGALAELAGVRDRLAGRLVAAAFPTAAAVLLPRAIARLAARNPQLRVDLQEAATPVQLRRLRAGRIEVALIARGEGLPEVDLDGLHHEPVQVPRGPGIAVAADHRLAGHDVVDVAELAGETWVVGTGPAGEPQFGPWPGLERPRTGPEVRHWATRFGLVAAGLGITLVPGLAADSVPHDVRWLPVHDPAGVPDRSLRVVTAPSPSGAAAALVRTVHAEAARLLPR</sequence>
<comment type="similarity">
    <text evidence="1">Belongs to the LysR transcriptional regulatory family.</text>
</comment>
<comment type="caution">
    <text evidence="6">The sequence shown here is derived from an EMBL/GenBank/DDBJ whole genome shotgun (WGS) entry which is preliminary data.</text>
</comment>
<evidence type="ECO:0000256" key="3">
    <source>
        <dbReference type="ARBA" id="ARBA00023125"/>
    </source>
</evidence>
<dbReference type="Gene3D" id="3.40.190.10">
    <property type="entry name" value="Periplasmic binding protein-like II"/>
    <property type="match status" value="2"/>
</dbReference>